<comment type="caution">
    <text evidence="1">The sequence shown here is derived from an EMBL/GenBank/DDBJ whole genome shotgun (WGS) entry which is preliminary data.</text>
</comment>
<dbReference type="Proteomes" id="UP001203687">
    <property type="component" value="Unassembled WGS sequence"/>
</dbReference>
<gene>
    <name evidence="1" type="ORF">MUY34_04755</name>
</gene>
<accession>A0ABT0H6B7</accession>
<proteinExistence type="predicted"/>
<evidence type="ECO:0000313" key="1">
    <source>
        <dbReference type="EMBL" id="MCK8479918.1"/>
    </source>
</evidence>
<evidence type="ECO:0000313" key="2">
    <source>
        <dbReference type="Proteomes" id="UP001203687"/>
    </source>
</evidence>
<reference evidence="1" key="1">
    <citation type="submission" date="2022-04" db="EMBL/GenBank/DDBJ databases">
        <authorList>
            <person name="Ren T."/>
        </authorList>
    </citation>
    <scope>NUCLEOTIDE SEQUENCE</scope>
    <source>
        <strain evidence="1">F63249</strain>
    </source>
</reference>
<dbReference type="EMBL" id="JALPQF010000003">
    <property type="protein sequence ID" value="MCK8479918.1"/>
    <property type="molecule type" value="Genomic_DNA"/>
</dbReference>
<dbReference type="RefSeq" id="WP_204345915.1">
    <property type="nucleotide sequence ID" value="NZ_JACNMJ010000004.1"/>
</dbReference>
<protein>
    <recommendedName>
        <fullName evidence="3">Lipoprotein</fullName>
    </recommendedName>
</protein>
<keyword evidence="2" id="KW-1185">Reference proteome</keyword>
<evidence type="ECO:0008006" key="3">
    <source>
        <dbReference type="Google" id="ProtNLM"/>
    </source>
</evidence>
<organism evidence="1 2">
    <name type="scientific">Psychroserpens algicola</name>
    <dbReference type="NCBI Taxonomy" id="1719034"/>
    <lineage>
        <taxon>Bacteria</taxon>
        <taxon>Pseudomonadati</taxon>
        <taxon>Bacteroidota</taxon>
        <taxon>Flavobacteriia</taxon>
        <taxon>Flavobacteriales</taxon>
        <taxon>Flavobacteriaceae</taxon>
        <taxon>Psychroserpens</taxon>
    </lineage>
</organism>
<name>A0ABT0H6B7_9FLAO</name>
<sequence>MKKLNFIFSLIALCFVLNCDSDSSNGDDPANCDAATEQVTEALADFNTANELNYTEKCNDYKSALENLQSACGDENGQIQALIDGLGDCTLTNNPGNIEALMTANIAGEQFNLMRPNGFNLFNNAIGMVTYSYFSDEDYIRIQGNSTYQNISPTEFTKEITIWIPQSSWSVGTYTLADSVVDAFETGETPTPHYGIVYFNNDEYPQAFEEEGTITITEFNLEDRVIRGTFEFSFMRSGDGVEIGPFQCMNGTFDYSLDDEYFD</sequence>